<feature type="domain" description="AB hydrolase-1" evidence="3">
    <location>
        <begin position="60"/>
        <end position="297"/>
    </location>
</feature>
<dbReference type="SUPFAM" id="SSF53474">
    <property type="entry name" value="alpha/beta-Hydrolases"/>
    <property type="match status" value="1"/>
</dbReference>
<dbReference type="InterPro" id="IPR029058">
    <property type="entry name" value="AB_hydrolase_fold"/>
</dbReference>
<proteinExistence type="inferred from homology"/>
<reference evidence="4 5" key="1">
    <citation type="journal article" date="2011" name="J. Bacteriol.">
        <title>Genome sequence of Chthoniobacter flavus Ellin428, an aerobic heterotrophic soil bacterium.</title>
        <authorList>
            <person name="Kant R."/>
            <person name="van Passel M.W."/>
            <person name="Palva A."/>
            <person name="Lucas S."/>
            <person name="Lapidus A."/>
            <person name="Glavina Del Rio T."/>
            <person name="Dalin E."/>
            <person name="Tice H."/>
            <person name="Bruce D."/>
            <person name="Goodwin L."/>
            <person name="Pitluck S."/>
            <person name="Larimer F.W."/>
            <person name="Land M.L."/>
            <person name="Hauser L."/>
            <person name="Sangwan P."/>
            <person name="de Vos W.M."/>
            <person name="Janssen P.H."/>
            <person name="Smidt H."/>
        </authorList>
    </citation>
    <scope>NUCLEOTIDE SEQUENCE [LARGE SCALE GENOMIC DNA]</scope>
    <source>
        <strain evidence="4 5">Ellin428</strain>
    </source>
</reference>
<dbReference type="Pfam" id="PF00561">
    <property type="entry name" value="Abhydrolase_1"/>
    <property type="match status" value="1"/>
</dbReference>
<dbReference type="STRING" id="497964.CfE428DRAFT_5404"/>
<dbReference type="AlphaFoldDB" id="B4D914"/>
<keyword evidence="5" id="KW-1185">Reference proteome</keyword>
<evidence type="ECO:0000313" key="5">
    <source>
        <dbReference type="Proteomes" id="UP000005824"/>
    </source>
</evidence>
<evidence type="ECO:0000256" key="2">
    <source>
        <dbReference type="PIRSR" id="PIRSR005211-1"/>
    </source>
</evidence>
<organism evidence="4 5">
    <name type="scientific">Chthoniobacter flavus Ellin428</name>
    <dbReference type="NCBI Taxonomy" id="497964"/>
    <lineage>
        <taxon>Bacteria</taxon>
        <taxon>Pseudomonadati</taxon>
        <taxon>Verrucomicrobiota</taxon>
        <taxon>Spartobacteria</taxon>
        <taxon>Chthoniobacterales</taxon>
        <taxon>Chthoniobacteraceae</taxon>
        <taxon>Chthoniobacter</taxon>
    </lineage>
</organism>
<dbReference type="FunCoup" id="B4D914">
    <property type="interactions" value="213"/>
</dbReference>
<comment type="similarity">
    <text evidence="1">Belongs to the AB hydrolase superfamily. AB hydrolase 4 family.</text>
</comment>
<name>B4D914_9BACT</name>
<dbReference type="RefSeq" id="WP_006982725.1">
    <property type="nucleotide sequence ID" value="NZ_ABVL01000024.1"/>
</dbReference>
<dbReference type="PANTHER" id="PTHR10794">
    <property type="entry name" value="ABHYDROLASE DOMAIN-CONTAINING PROTEIN"/>
    <property type="match status" value="1"/>
</dbReference>
<dbReference type="EMBL" id="ABVL01000024">
    <property type="protein sequence ID" value="EDY17059.1"/>
    <property type="molecule type" value="Genomic_DNA"/>
</dbReference>
<dbReference type="PANTHER" id="PTHR10794:SF94">
    <property type="entry name" value="ESTERASE YHET-RELATED"/>
    <property type="match status" value="1"/>
</dbReference>
<dbReference type="InterPro" id="IPR000073">
    <property type="entry name" value="AB_hydrolase_1"/>
</dbReference>
<comment type="caution">
    <text evidence="4">The sequence shown here is derived from an EMBL/GenBank/DDBJ whole genome shotgun (WGS) entry which is preliminary data.</text>
</comment>
<dbReference type="GO" id="GO:0047372">
    <property type="term" value="F:monoacylglycerol lipase activity"/>
    <property type="evidence" value="ECO:0007669"/>
    <property type="project" value="TreeGrafter"/>
</dbReference>
<dbReference type="Gene3D" id="3.40.50.1820">
    <property type="entry name" value="alpha/beta hydrolase"/>
    <property type="match status" value="1"/>
</dbReference>
<gene>
    <name evidence="4" type="ORF">CfE428DRAFT_5404</name>
</gene>
<dbReference type="InterPro" id="IPR050960">
    <property type="entry name" value="AB_hydrolase_4_sf"/>
</dbReference>
<feature type="active site" description="Charge relay system" evidence="2">
    <location>
        <position position="263"/>
    </location>
</feature>
<dbReference type="PIRSF" id="PIRSF005211">
    <property type="entry name" value="Ab_hydro_YheT"/>
    <property type="match status" value="1"/>
</dbReference>
<dbReference type="InParanoid" id="B4D914"/>
<accession>B4D914</accession>
<dbReference type="ESTHER" id="9bact-b4d914">
    <property type="family name" value="abh_upf0017"/>
</dbReference>
<sequence length="319" mass="35844">MPIVPSAFHAPFFLRNGHVQTILPVLLPRRLRTAFVRERLELPDGDFLDLDWLRGNGNRLVILAHGLEGSSTQNYIRGITAELAKAGWDSLAYNFRGCSGEPNRLPRAYHSGETEDLRTVITRATRDYSTLALVGFSLGGNVVLKYLGEAPPHASIRASAAVCAPIDLAACARKLDEKRSNRIYLRRFIVSLVDKIEAKAALFPDVVDSTGARHLRSFQEFDDRFTGPMHGFRDAADYWTRSSARQFLSKITVPTLLLQPRNDPFLAPEAYPWPEAEANPHFFLEAPESGGHVGFLDLRNGLQPWSERRVAEFLREHVR</sequence>
<feature type="active site" description="Charge relay system" evidence="2">
    <location>
        <position position="292"/>
    </location>
</feature>
<dbReference type="eggNOG" id="COG0429">
    <property type="taxonomic scope" value="Bacteria"/>
</dbReference>
<dbReference type="GO" id="GO:0034338">
    <property type="term" value="F:short-chain carboxylesterase activity"/>
    <property type="evidence" value="ECO:0007669"/>
    <property type="project" value="TreeGrafter"/>
</dbReference>
<protein>
    <submittedName>
        <fullName evidence="4">Alpha/beta hydrolase fold protein</fullName>
    </submittedName>
</protein>
<dbReference type="InterPro" id="IPR012020">
    <property type="entry name" value="ABHD4"/>
</dbReference>
<dbReference type="Proteomes" id="UP000005824">
    <property type="component" value="Unassembled WGS sequence"/>
</dbReference>
<evidence type="ECO:0000256" key="1">
    <source>
        <dbReference type="ARBA" id="ARBA00010884"/>
    </source>
</evidence>
<feature type="active site" description="Charge relay system" evidence="2">
    <location>
        <position position="137"/>
    </location>
</feature>
<keyword evidence="4" id="KW-0378">Hydrolase</keyword>
<evidence type="ECO:0000313" key="4">
    <source>
        <dbReference type="EMBL" id="EDY17059.1"/>
    </source>
</evidence>
<evidence type="ECO:0000259" key="3">
    <source>
        <dbReference type="Pfam" id="PF00561"/>
    </source>
</evidence>